<reference evidence="4" key="1">
    <citation type="submission" date="2025-08" db="UniProtKB">
        <authorList>
            <consortium name="RefSeq"/>
        </authorList>
    </citation>
    <scope>IDENTIFICATION</scope>
    <source>
        <tissue evidence="4">Etiolated seedlings</tissue>
    </source>
</reference>
<accession>A0A3Q7Y6P2</accession>
<dbReference type="KEGG" id="cam:101514551"/>
<dbReference type="GeneID" id="101514551"/>
<protein>
    <submittedName>
        <fullName evidence="4">Uncharacterized protein LOC101514551 isoform X1</fullName>
    </submittedName>
</protein>
<proteinExistence type="predicted"/>
<gene>
    <name evidence="4" type="primary">LOC101514551</name>
</gene>
<organism evidence="3 4">
    <name type="scientific">Cicer arietinum</name>
    <name type="common">Chickpea</name>
    <name type="synonym">Garbanzo</name>
    <dbReference type="NCBI Taxonomy" id="3827"/>
    <lineage>
        <taxon>Eukaryota</taxon>
        <taxon>Viridiplantae</taxon>
        <taxon>Streptophyta</taxon>
        <taxon>Embryophyta</taxon>
        <taxon>Tracheophyta</taxon>
        <taxon>Spermatophyta</taxon>
        <taxon>Magnoliopsida</taxon>
        <taxon>eudicotyledons</taxon>
        <taxon>Gunneridae</taxon>
        <taxon>Pentapetalae</taxon>
        <taxon>rosids</taxon>
        <taxon>fabids</taxon>
        <taxon>Fabales</taxon>
        <taxon>Fabaceae</taxon>
        <taxon>Papilionoideae</taxon>
        <taxon>50 kb inversion clade</taxon>
        <taxon>NPAAA clade</taxon>
        <taxon>Hologalegina</taxon>
        <taxon>IRL clade</taxon>
        <taxon>Cicereae</taxon>
        <taxon>Cicer</taxon>
    </lineage>
</organism>
<feature type="compositionally biased region" description="Low complexity" evidence="1">
    <location>
        <begin position="13"/>
        <end position="25"/>
    </location>
</feature>
<evidence type="ECO:0000256" key="1">
    <source>
        <dbReference type="SAM" id="MobiDB-lite"/>
    </source>
</evidence>
<feature type="region of interest" description="Disordered" evidence="1">
    <location>
        <begin position="13"/>
        <end position="37"/>
    </location>
</feature>
<sequence>MFLFLSLSIVLSSPSRSSSPLSFSTPSPPLPSCSSPPSSYPMNLVFSKPTFTFEEVDLEVFGLQIKVPFDNVTFLHPIGRSLRGKRQQKLQIGKRKRVSRTKLDKKELTQAHRYVLSNCDTVAPFIECRT</sequence>
<dbReference type="RefSeq" id="XP_027186297.1">
    <property type="nucleotide sequence ID" value="XM_027330496.1"/>
</dbReference>
<feature type="signal peptide" evidence="2">
    <location>
        <begin position="1"/>
        <end position="17"/>
    </location>
</feature>
<keyword evidence="2" id="KW-0732">Signal</keyword>
<name>A0A3Q7Y6P2_CICAR</name>
<evidence type="ECO:0000256" key="2">
    <source>
        <dbReference type="SAM" id="SignalP"/>
    </source>
</evidence>
<dbReference type="Proteomes" id="UP000087171">
    <property type="component" value="Unplaced"/>
</dbReference>
<dbReference type="PaxDb" id="3827-XP_004511241.1"/>
<keyword evidence="3" id="KW-1185">Reference proteome</keyword>
<feature type="chain" id="PRO_5018705312" evidence="2">
    <location>
        <begin position="18"/>
        <end position="130"/>
    </location>
</feature>
<dbReference type="AlphaFoldDB" id="A0A3Q7Y6P2"/>
<evidence type="ECO:0000313" key="3">
    <source>
        <dbReference type="Proteomes" id="UP000087171"/>
    </source>
</evidence>
<evidence type="ECO:0000313" key="4">
    <source>
        <dbReference type="RefSeq" id="XP_027186297.1"/>
    </source>
</evidence>